<gene>
    <name evidence="2" type="ORF">THAOC_13507</name>
</gene>
<keyword evidence="1" id="KW-0175">Coiled coil</keyword>
<keyword evidence="3" id="KW-1185">Reference proteome</keyword>
<sequence length="439" mass="49474">MSIEPSSPLARSTGGNKRRLVERYVMQWRLAVHKRRTLLLAERKARQVIRTCRIRNVLEGGLARVALSRISDAAETGLWLRTKPNHASLAASSRIDTLLHDAEARSDATMKREEGEPPQTCETCLKISGRLLTEGELEGLKCLKEASLLLSASKHDGIESILKPMFHPRPQSANLSPIDLIRNHVGDSGISIDCEDCEGEVHVLKLIQLADSFQSVRKSHETAATSTLLLEEPDDYPDALWGTGDRDDGLRDPPLDGDDHDEFLQAVSSLAVVGASEDSGKSFAEAVAETTRVNLSDMKNDIDRSLLRVQSSKTHLVDYKDYIEKKRRQRTQCLRDLKMHCCACRGPHIAKPPFSISKDYRREPTHAIRKGKDCLFIKKKRQELGWLDETLAKYAANNKRFEREIARLSRETDRRTNDLREALRNSFLLMEMASEEKGS</sequence>
<name>K0T5F9_THAOC</name>
<reference evidence="2 3" key="1">
    <citation type="journal article" date="2012" name="Genome Biol.">
        <title>Genome and low-iron response of an oceanic diatom adapted to chronic iron limitation.</title>
        <authorList>
            <person name="Lommer M."/>
            <person name="Specht M."/>
            <person name="Roy A.S."/>
            <person name="Kraemer L."/>
            <person name="Andreson R."/>
            <person name="Gutowska M.A."/>
            <person name="Wolf J."/>
            <person name="Bergner S.V."/>
            <person name="Schilhabel M.B."/>
            <person name="Klostermeier U.C."/>
            <person name="Beiko R.G."/>
            <person name="Rosenstiel P."/>
            <person name="Hippler M."/>
            <person name="Laroche J."/>
        </authorList>
    </citation>
    <scope>NUCLEOTIDE SEQUENCE [LARGE SCALE GENOMIC DNA]</scope>
    <source>
        <strain evidence="2 3">CCMP1005</strain>
    </source>
</reference>
<organism evidence="2 3">
    <name type="scientific">Thalassiosira oceanica</name>
    <name type="common">Marine diatom</name>
    <dbReference type="NCBI Taxonomy" id="159749"/>
    <lineage>
        <taxon>Eukaryota</taxon>
        <taxon>Sar</taxon>
        <taxon>Stramenopiles</taxon>
        <taxon>Ochrophyta</taxon>
        <taxon>Bacillariophyta</taxon>
        <taxon>Coscinodiscophyceae</taxon>
        <taxon>Thalassiosirophycidae</taxon>
        <taxon>Thalassiosirales</taxon>
        <taxon>Thalassiosiraceae</taxon>
        <taxon>Thalassiosira</taxon>
    </lineage>
</organism>
<proteinExistence type="predicted"/>
<dbReference type="eggNOG" id="ENOG502QYRC">
    <property type="taxonomic scope" value="Eukaryota"/>
</dbReference>
<feature type="coiled-coil region" evidence="1">
    <location>
        <begin position="391"/>
        <end position="418"/>
    </location>
</feature>
<evidence type="ECO:0000256" key="1">
    <source>
        <dbReference type="SAM" id="Coils"/>
    </source>
</evidence>
<dbReference type="Proteomes" id="UP000266841">
    <property type="component" value="Unassembled WGS sequence"/>
</dbReference>
<evidence type="ECO:0000313" key="2">
    <source>
        <dbReference type="EMBL" id="EJK65617.1"/>
    </source>
</evidence>
<dbReference type="OrthoDB" id="10601998at2759"/>
<protein>
    <submittedName>
        <fullName evidence="2">Uncharacterized protein</fullName>
    </submittedName>
</protein>
<comment type="caution">
    <text evidence="2">The sequence shown here is derived from an EMBL/GenBank/DDBJ whole genome shotgun (WGS) entry which is preliminary data.</text>
</comment>
<accession>K0T5F9</accession>
<evidence type="ECO:0000313" key="3">
    <source>
        <dbReference type="Proteomes" id="UP000266841"/>
    </source>
</evidence>
<dbReference type="EMBL" id="AGNL01015637">
    <property type="protein sequence ID" value="EJK65617.1"/>
    <property type="molecule type" value="Genomic_DNA"/>
</dbReference>
<dbReference type="AlphaFoldDB" id="K0T5F9"/>